<reference evidence="7 8" key="1">
    <citation type="journal article" date="2016" name="Sci. Rep.">
        <title>Insights into Adaptations to a Near-Obligate Nematode Endoparasitic Lifestyle from the Finished Genome of Drechmeria coniospora.</title>
        <authorList>
            <person name="Zhang L."/>
            <person name="Zhou Z."/>
            <person name="Guo Q."/>
            <person name="Fokkens L."/>
            <person name="Miskei M."/>
            <person name="Pocsi I."/>
            <person name="Zhang W."/>
            <person name="Chen M."/>
            <person name="Wang L."/>
            <person name="Sun Y."/>
            <person name="Donzelli B.G."/>
            <person name="Gibson D.M."/>
            <person name="Nelson D.R."/>
            <person name="Luo J.G."/>
            <person name="Rep M."/>
            <person name="Liu H."/>
            <person name="Yang S."/>
            <person name="Wang J."/>
            <person name="Krasnoff S.B."/>
            <person name="Xu Y."/>
            <person name="Molnar I."/>
            <person name="Lin M."/>
        </authorList>
    </citation>
    <scope>NUCLEOTIDE SEQUENCE [LARGE SCALE GENOMIC DNA]</scope>
    <source>
        <strain evidence="7 8">ARSEF 6962</strain>
    </source>
</reference>
<feature type="signal peptide" evidence="6">
    <location>
        <begin position="1"/>
        <end position="22"/>
    </location>
</feature>
<feature type="chain" id="PRO_5007580435" description="Serine peptidase" evidence="6">
    <location>
        <begin position="23"/>
        <end position="540"/>
    </location>
</feature>
<evidence type="ECO:0000256" key="1">
    <source>
        <dbReference type="ARBA" id="ARBA00011079"/>
    </source>
</evidence>
<evidence type="ECO:0008006" key="9">
    <source>
        <dbReference type="Google" id="ProtNLM"/>
    </source>
</evidence>
<name>A0A151GD23_DRECN</name>
<gene>
    <name evidence="7" type="ORF">DCS_06957</name>
</gene>
<comment type="similarity">
    <text evidence="1">Belongs to the peptidase S28 family.</text>
</comment>
<dbReference type="EMBL" id="LAYC01000003">
    <property type="protein sequence ID" value="KYK54996.1"/>
    <property type="molecule type" value="Genomic_DNA"/>
</dbReference>
<evidence type="ECO:0000256" key="2">
    <source>
        <dbReference type="ARBA" id="ARBA00022670"/>
    </source>
</evidence>
<dbReference type="SUPFAM" id="SSF53474">
    <property type="entry name" value="alpha/beta-Hydrolases"/>
    <property type="match status" value="1"/>
</dbReference>
<protein>
    <recommendedName>
        <fullName evidence="9">Serine peptidase</fullName>
    </recommendedName>
</protein>
<dbReference type="InParanoid" id="A0A151GD23"/>
<dbReference type="Proteomes" id="UP000076580">
    <property type="component" value="Chromosome 03"/>
</dbReference>
<sequence>MHSYSVLAAALTQLLLVTSASGAVLPGSIVPDDSSPSSKHVVRRDEDKKVVFKMDYFIQLINHDDPPFGYFKQRYWWNDEHYKGKGSPIILKAPSEGNGEDDLAYLTNDTLLGQFAEAVGGAIIVLEHRYWGKSSPYPELTAETLQYLNVGNATADLVYFARNVFLDFDKTQSSRPSKAPWVLSGASYSGALAAWTNAIRPGTFWAYHCSSATVQALPDMSDSFNIAEAAMPRNCSADFQKMIKHVDDVLTKKNYLARKYLKNQFGLGAMDDDNSFAAVLALGPLRWQGAQFYTGYTELHRMCDYVENQWPGSTSNPTGAEGVGLHKALEGYGRFFQEVIIPENCDMKELAKNNDTASCFSTDNVETSPVYSDLSVDNTMGRQWRWLSCNEPLESWMTGGPNMKSGIVSTLFTSDSLRSECEQFFPTVNNHTYGLAKNRTADDLNALTGGWDPGNAKRVMWVNGEYDMWRPATVSSQRRTGKPLESVYLIPKGMHASDIFVLNGQMNPEVGRIQRKLVSKMTTWVDEFYTKAGRQRPSRR</sequence>
<dbReference type="AlphaFoldDB" id="A0A151GD23"/>
<dbReference type="GO" id="GO:0070008">
    <property type="term" value="F:serine-type exopeptidase activity"/>
    <property type="evidence" value="ECO:0007669"/>
    <property type="project" value="InterPro"/>
</dbReference>
<dbReference type="InterPro" id="IPR008758">
    <property type="entry name" value="Peptidase_S28"/>
</dbReference>
<dbReference type="GeneID" id="63719600"/>
<dbReference type="PANTHER" id="PTHR11010">
    <property type="entry name" value="PROTEASE S28 PRO-X CARBOXYPEPTIDASE-RELATED"/>
    <property type="match status" value="1"/>
</dbReference>
<dbReference type="InterPro" id="IPR029058">
    <property type="entry name" value="AB_hydrolase_fold"/>
</dbReference>
<accession>A0A151GD23</accession>
<evidence type="ECO:0000313" key="7">
    <source>
        <dbReference type="EMBL" id="KYK54996.1"/>
    </source>
</evidence>
<evidence type="ECO:0000313" key="8">
    <source>
        <dbReference type="Proteomes" id="UP000076580"/>
    </source>
</evidence>
<dbReference type="RefSeq" id="XP_040654348.1">
    <property type="nucleotide sequence ID" value="XM_040804244.1"/>
</dbReference>
<dbReference type="Gene3D" id="3.40.50.1820">
    <property type="entry name" value="alpha/beta hydrolase"/>
    <property type="match status" value="2"/>
</dbReference>
<evidence type="ECO:0000256" key="5">
    <source>
        <dbReference type="ARBA" id="ARBA00023180"/>
    </source>
</evidence>
<keyword evidence="8" id="KW-1185">Reference proteome</keyword>
<keyword evidence="5" id="KW-0325">Glycoprotein</keyword>
<evidence type="ECO:0000256" key="3">
    <source>
        <dbReference type="ARBA" id="ARBA00022729"/>
    </source>
</evidence>
<keyword evidence="3 6" id="KW-0732">Signal</keyword>
<dbReference type="GO" id="GO:0006508">
    <property type="term" value="P:proteolysis"/>
    <property type="evidence" value="ECO:0007669"/>
    <property type="project" value="UniProtKB-KW"/>
</dbReference>
<dbReference type="Pfam" id="PF05577">
    <property type="entry name" value="Peptidase_S28"/>
    <property type="match status" value="1"/>
</dbReference>
<keyword evidence="2" id="KW-0645">Protease</keyword>
<dbReference type="PANTHER" id="PTHR11010:SF23">
    <property type="entry name" value="SERINE PEPTIDASE"/>
    <property type="match status" value="1"/>
</dbReference>
<organism evidence="7 8">
    <name type="scientific">Drechmeria coniospora</name>
    <name type="common">Nematophagous fungus</name>
    <name type="synonym">Meria coniospora</name>
    <dbReference type="NCBI Taxonomy" id="98403"/>
    <lineage>
        <taxon>Eukaryota</taxon>
        <taxon>Fungi</taxon>
        <taxon>Dikarya</taxon>
        <taxon>Ascomycota</taxon>
        <taxon>Pezizomycotina</taxon>
        <taxon>Sordariomycetes</taxon>
        <taxon>Hypocreomycetidae</taxon>
        <taxon>Hypocreales</taxon>
        <taxon>Ophiocordycipitaceae</taxon>
        <taxon>Drechmeria</taxon>
    </lineage>
</organism>
<dbReference type="GO" id="GO:0008239">
    <property type="term" value="F:dipeptidyl-peptidase activity"/>
    <property type="evidence" value="ECO:0007669"/>
    <property type="project" value="TreeGrafter"/>
</dbReference>
<keyword evidence="4" id="KW-0378">Hydrolase</keyword>
<evidence type="ECO:0000256" key="4">
    <source>
        <dbReference type="ARBA" id="ARBA00022801"/>
    </source>
</evidence>
<proteinExistence type="inferred from homology"/>
<evidence type="ECO:0000256" key="6">
    <source>
        <dbReference type="SAM" id="SignalP"/>
    </source>
</evidence>
<comment type="caution">
    <text evidence="7">The sequence shown here is derived from an EMBL/GenBank/DDBJ whole genome shotgun (WGS) entry which is preliminary data.</text>
</comment>